<feature type="region of interest" description="Disordered" evidence="1">
    <location>
        <begin position="585"/>
        <end position="616"/>
    </location>
</feature>
<evidence type="ECO:0000256" key="1">
    <source>
        <dbReference type="SAM" id="MobiDB-lite"/>
    </source>
</evidence>
<reference evidence="2 3" key="1">
    <citation type="journal article" date="2019" name="Nat. Ecol. Evol.">
        <title>Megaphylogeny resolves global patterns of mushroom evolution.</title>
        <authorList>
            <person name="Varga T."/>
            <person name="Krizsan K."/>
            <person name="Foldi C."/>
            <person name="Dima B."/>
            <person name="Sanchez-Garcia M."/>
            <person name="Sanchez-Ramirez S."/>
            <person name="Szollosi G.J."/>
            <person name="Szarkandi J.G."/>
            <person name="Papp V."/>
            <person name="Albert L."/>
            <person name="Andreopoulos W."/>
            <person name="Angelini C."/>
            <person name="Antonin V."/>
            <person name="Barry K.W."/>
            <person name="Bougher N.L."/>
            <person name="Buchanan P."/>
            <person name="Buyck B."/>
            <person name="Bense V."/>
            <person name="Catcheside P."/>
            <person name="Chovatia M."/>
            <person name="Cooper J."/>
            <person name="Damon W."/>
            <person name="Desjardin D."/>
            <person name="Finy P."/>
            <person name="Geml J."/>
            <person name="Haridas S."/>
            <person name="Hughes K."/>
            <person name="Justo A."/>
            <person name="Karasinski D."/>
            <person name="Kautmanova I."/>
            <person name="Kiss B."/>
            <person name="Kocsube S."/>
            <person name="Kotiranta H."/>
            <person name="LaButti K.M."/>
            <person name="Lechner B.E."/>
            <person name="Liimatainen K."/>
            <person name="Lipzen A."/>
            <person name="Lukacs Z."/>
            <person name="Mihaltcheva S."/>
            <person name="Morgado L.N."/>
            <person name="Niskanen T."/>
            <person name="Noordeloos M.E."/>
            <person name="Ohm R.A."/>
            <person name="Ortiz-Santana B."/>
            <person name="Ovrebo C."/>
            <person name="Racz N."/>
            <person name="Riley R."/>
            <person name="Savchenko A."/>
            <person name="Shiryaev A."/>
            <person name="Soop K."/>
            <person name="Spirin V."/>
            <person name="Szebenyi C."/>
            <person name="Tomsovsky M."/>
            <person name="Tulloss R.E."/>
            <person name="Uehling J."/>
            <person name="Grigoriev I.V."/>
            <person name="Vagvolgyi C."/>
            <person name="Papp T."/>
            <person name="Martin F.M."/>
            <person name="Miettinen O."/>
            <person name="Hibbett D.S."/>
            <person name="Nagy L.G."/>
        </authorList>
    </citation>
    <scope>NUCLEOTIDE SEQUENCE [LARGE SCALE GENOMIC DNA]</scope>
    <source>
        <strain evidence="2 3">CBS 309.79</strain>
    </source>
</reference>
<evidence type="ECO:0000313" key="2">
    <source>
        <dbReference type="EMBL" id="TFL00777.1"/>
    </source>
</evidence>
<feature type="region of interest" description="Disordered" evidence="1">
    <location>
        <begin position="276"/>
        <end position="319"/>
    </location>
</feature>
<gene>
    <name evidence="2" type="ORF">BDV98DRAFT_593639</name>
</gene>
<organism evidence="2 3">
    <name type="scientific">Pterulicium gracile</name>
    <dbReference type="NCBI Taxonomy" id="1884261"/>
    <lineage>
        <taxon>Eukaryota</taxon>
        <taxon>Fungi</taxon>
        <taxon>Dikarya</taxon>
        <taxon>Basidiomycota</taxon>
        <taxon>Agaricomycotina</taxon>
        <taxon>Agaricomycetes</taxon>
        <taxon>Agaricomycetidae</taxon>
        <taxon>Agaricales</taxon>
        <taxon>Pleurotineae</taxon>
        <taxon>Pterulaceae</taxon>
        <taxon>Pterulicium</taxon>
    </lineage>
</organism>
<feature type="region of interest" description="Disordered" evidence="1">
    <location>
        <begin position="177"/>
        <end position="205"/>
    </location>
</feature>
<dbReference type="AlphaFoldDB" id="A0A5C3QH18"/>
<name>A0A5C3QH18_9AGAR</name>
<dbReference type="Proteomes" id="UP000305067">
    <property type="component" value="Unassembled WGS sequence"/>
</dbReference>
<feature type="region of interest" description="Disordered" evidence="1">
    <location>
        <begin position="334"/>
        <end position="381"/>
    </location>
</feature>
<protein>
    <submittedName>
        <fullName evidence="2">Uncharacterized protein</fullName>
    </submittedName>
</protein>
<sequence length="964" mass="104948">MQHYPIDLPLKNFALPERVTTSELEPMLFARNWEKSCRSQEFHQPMPLLRAADKSQLYELLASNGSLKTSFTPFAEENYHVGQCEPITFDVNPVDEEDDPWYSRRRVRTPPPTPWNGLRTPYLATKELPALDPIDRVDSGYESQSKSSPSPWYRDHVLFANQLSEHLSRCPPDASSLPYPVFPGGDARQTAAPQSPSRPSRVCTPPASRLLEDVLMRTSPGSSPVSTEPPRIIVSSAPYGQTWDDVAPSPSSECGESSLDSILRDPAIISASRYSFPHSASKDYPPRPPGLPSPPHRRRLGPSTPPSDLPDPVFPGDEVAQDTGLKLHVLPSPVITPAPESNDISFPKIGSGFSTPDVPSACAPSMGSAHPPKSREKSDPLLRDPAVIFASRYPTPPASPLDVPLRPPGLPSPPPGWRLMQDRLDILRDPAIVALSHYPSPLPSAQASPAPLRPPCLERPARAEYAMFLSESPVPDAPEYTPTLSANPPVIPDLRWLSKARRRSSHSSSEESDGGTSSDEGSDSPIRPRQFDPPLLEARSVRRHSSSSSLVVLHDSTDVQVFPCSSPDSNLDEVLLFRSARSSASSSTSDSRFRANSFTSTSSSVHTKGPSGLNTEKARLSPECKVQRKVQCVDPGFPTLVTSSFLWPVANTIPSKASTALLKSVATTLPQVNHKSKALFKKMLRTRAEAGSLSTSGINNADYMHLAGTICLDIEAGLRYRIAQLVHTVYDPSVRPHDSHISLERHSDPGSGVLSQWTTSTSATSDANRVKFEEMLKEDYTVLKQDLLDVLSRLSPQPELVLACLVSGPQAFRACSCPLPPPHATEHNLNACPTCTKPFPVPSALHHLIEHLSCPRPLFDPAVAFTRTASHFASKAQALATPRPHLDVRSPRPDVKPSPRLISSVLRDVNPNTDAPNVFVDRPTQATHLIDLTSSVLSLSLARRAWRTGDVGPGVCAYQRLAGG</sequence>
<keyword evidence="3" id="KW-1185">Reference proteome</keyword>
<evidence type="ECO:0000313" key="3">
    <source>
        <dbReference type="Proteomes" id="UP000305067"/>
    </source>
</evidence>
<feature type="compositionally biased region" description="Pro residues" evidence="1">
    <location>
        <begin position="303"/>
        <end position="313"/>
    </location>
</feature>
<dbReference type="EMBL" id="ML178827">
    <property type="protein sequence ID" value="TFL00777.1"/>
    <property type="molecule type" value="Genomic_DNA"/>
</dbReference>
<proteinExistence type="predicted"/>
<feature type="region of interest" description="Disordered" evidence="1">
    <location>
        <begin position="499"/>
        <end position="532"/>
    </location>
</feature>
<feature type="compositionally biased region" description="Low complexity" evidence="1">
    <location>
        <begin position="585"/>
        <end position="597"/>
    </location>
</feature>
<accession>A0A5C3QH18</accession>